<dbReference type="Gene3D" id="3.20.20.450">
    <property type="entry name" value="EAL domain"/>
    <property type="match status" value="1"/>
</dbReference>
<dbReference type="InterPro" id="IPR000160">
    <property type="entry name" value="GGDEF_dom"/>
</dbReference>
<dbReference type="InterPro" id="IPR050706">
    <property type="entry name" value="Cyclic-di-GMP_PDE-like"/>
</dbReference>
<dbReference type="RefSeq" id="WP_311579196.1">
    <property type="nucleotide sequence ID" value="NZ_JAVRIF010000003.1"/>
</dbReference>
<dbReference type="PANTHER" id="PTHR33121">
    <property type="entry name" value="CYCLIC DI-GMP PHOSPHODIESTERASE PDEF"/>
    <property type="match status" value="1"/>
</dbReference>
<dbReference type="InterPro" id="IPR001633">
    <property type="entry name" value="EAL_dom"/>
</dbReference>
<feature type="domain" description="GGDEF" evidence="2">
    <location>
        <begin position="113"/>
        <end position="246"/>
    </location>
</feature>
<dbReference type="SMART" id="SM00052">
    <property type="entry name" value="EAL"/>
    <property type="match status" value="1"/>
</dbReference>
<reference evidence="3 4" key="1">
    <citation type="submission" date="2023-09" db="EMBL/GenBank/DDBJ databases">
        <authorList>
            <person name="Rey-Velasco X."/>
        </authorList>
    </citation>
    <scope>NUCLEOTIDE SEQUENCE [LARGE SCALE GENOMIC DNA]</scope>
    <source>
        <strain evidence="3 4">W431</strain>
    </source>
</reference>
<evidence type="ECO:0000313" key="4">
    <source>
        <dbReference type="Proteomes" id="UP001266357"/>
    </source>
</evidence>
<dbReference type="SMART" id="SM00267">
    <property type="entry name" value="GGDEF"/>
    <property type="match status" value="1"/>
</dbReference>
<sequence length="505" mass="57278">MVCIVSIMLLASLHLVSYCFQKILQQKLKPITALEKWADISRICGEIQVIPNNEDNLSQTILTLNQQLQKAKNSDTHLDNVLRSNALLDKDTGVGNSEFFNNRLDALLKEDDCQGAVYFIQFKDFDLVHTLFGEQQSLVLLDNLIQTLKYRLNALPNYFIARRDDSELAIIVPDIFFNDAEKLAEKLLQGLCTVSLPVGMNKDEFIHIGVSYFSQAENSYQVKSEADMALRSAQLQGPSQWFMYDPGEVEHASAKGSLKWRTFLNHIIAKNALVIFFQPVISSNDEHTLHHEILTKIRDTDGGLISARVFLPMAKKCGLIQQIDLLVLKQVCRLLAYDNQQKDKCSLNLSIESLLSDDFLKHFLAVLKDYPQIHEKLVIEISEYHLVNHLEKLQYPLATLHQLGIKLIADKVGQYVVSAQYLSVCPIFSIKLHRSIVLNIHRKTENQIFIQSLKAICDVQKVNVYALGVENIDEWQTLKRLGVDGGQGHYFTEPVAQVAKAIHLP</sequence>
<dbReference type="PROSITE" id="PS50887">
    <property type="entry name" value="GGDEF"/>
    <property type="match status" value="1"/>
</dbReference>
<evidence type="ECO:0000259" key="1">
    <source>
        <dbReference type="PROSITE" id="PS50883"/>
    </source>
</evidence>
<gene>
    <name evidence="3" type="ORF">RM573_06760</name>
</gene>
<feature type="domain" description="EAL" evidence="1">
    <location>
        <begin position="257"/>
        <end position="505"/>
    </location>
</feature>
<dbReference type="PROSITE" id="PS50883">
    <property type="entry name" value="EAL"/>
    <property type="match status" value="1"/>
</dbReference>
<dbReference type="EMBL" id="JAVRIF010000003">
    <property type="protein sequence ID" value="MDT0603293.1"/>
    <property type="molecule type" value="Genomic_DNA"/>
</dbReference>
<accession>A0ABU2ZZD5</accession>
<dbReference type="Proteomes" id="UP001266357">
    <property type="component" value="Unassembled WGS sequence"/>
</dbReference>
<dbReference type="InterPro" id="IPR035919">
    <property type="entry name" value="EAL_sf"/>
</dbReference>
<dbReference type="InterPro" id="IPR029787">
    <property type="entry name" value="Nucleotide_cyclase"/>
</dbReference>
<comment type="caution">
    <text evidence="3">The sequence shown here is derived from an EMBL/GenBank/DDBJ whole genome shotgun (WGS) entry which is preliminary data.</text>
</comment>
<name>A0ABU2ZZD5_9GAMM</name>
<evidence type="ECO:0000313" key="3">
    <source>
        <dbReference type="EMBL" id="MDT0603293.1"/>
    </source>
</evidence>
<organism evidence="3 4">
    <name type="scientific">Thalassotalea castellviae</name>
    <dbReference type="NCBI Taxonomy" id="3075612"/>
    <lineage>
        <taxon>Bacteria</taxon>
        <taxon>Pseudomonadati</taxon>
        <taxon>Pseudomonadota</taxon>
        <taxon>Gammaproteobacteria</taxon>
        <taxon>Alteromonadales</taxon>
        <taxon>Colwelliaceae</taxon>
        <taxon>Thalassotalea</taxon>
    </lineage>
</organism>
<keyword evidence="4" id="KW-1185">Reference proteome</keyword>
<dbReference type="SUPFAM" id="SSF55073">
    <property type="entry name" value="Nucleotide cyclase"/>
    <property type="match status" value="1"/>
</dbReference>
<proteinExistence type="predicted"/>
<dbReference type="SUPFAM" id="SSF141868">
    <property type="entry name" value="EAL domain-like"/>
    <property type="match status" value="1"/>
</dbReference>
<dbReference type="InterPro" id="IPR043128">
    <property type="entry name" value="Rev_trsase/Diguanyl_cyclase"/>
</dbReference>
<dbReference type="Pfam" id="PF00563">
    <property type="entry name" value="EAL"/>
    <property type="match status" value="1"/>
</dbReference>
<dbReference type="Gene3D" id="3.30.70.270">
    <property type="match status" value="1"/>
</dbReference>
<dbReference type="Pfam" id="PF00990">
    <property type="entry name" value="GGDEF"/>
    <property type="match status" value="1"/>
</dbReference>
<dbReference type="PANTHER" id="PTHR33121:SF32">
    <property type="entry name" value="RNASE E SPECIFICITY FACTOR CSRD"/>
    <property type="match status" value="1"/>
</dbReference>
<evidence type="ECO:0000259" key="2">
    <source>
        <dbReference type="PROSITE" id="PS50887"/>
    </source>
</evidence>
<dbReference type="CDD" id="cd01948">
    <property type="entry name" value="EAL"/>
    <property type="match status" value="1"/>
</dbReference>
<protein>
    <submittedName>
        <fullName evidence="3">EAL domain-containing protein</fullName>
    </submittedName>
</protein>